<accession>A0A0C3A3F1</accession>
<dbReference type="Pfam" id="PF00171">
    <property type="entry name" value="Aldedh"/>
    <property type="match status" value="1"/>
</dbReference>
<evidence type="ECO:0000313" key="5">
    <source>
        <dbReference type="EMBL" id="KAB2584506.1"/>
    </source>
</evidence>
<organism evidence="5 6">
    <name type="scientific">Rhodococcus erythropolis</name>
    <name type="common">Arthrobacter picolinophilus</name>
    <dbReference type="NCBI Taxonomy" id="1833"/>
    <lineage>
        <taxon>Bacteria</taxon>
        <taxon>Bacillati</taxon>
        <taxon>Actinomycetota</taxon>
        <taxon>Actinomycetes</taxon>
        <taxon>Mycobacteriales</taxon>
        <taxon>Nocardiaceae</taxon>
        <taxon>Rhodococcus</taxon>
        <taxon>Rhodococcus erythropolis group</taxon>
    </lineage>
</organism>
<dbReference type="InterPro" id="IPR016160">
    <property type="entry name" value="Ald_DH_CS_CYS"/>
</dbReference>
<dbReference type="InterPro" id="IPR029510">
    <property type="entry name" value="Ald_DH_CS_GLU"/>
</dbReference>
<reference evidence="5 6" key="1">
    <citation type="journal article" date="2017" name="Poromechanics V (2013)">
        <title>Genomic Characterization of the Arsenic-Tolerant Actinobacterium, &lt;i&gt;Rhodococcus erythropolis&lt;/i&gt; S43.</title>
        <authorList>
            <person name="Retamal-Morales G."/>
            <person name="Mehnert M."/>
            <person name="Schwabe R."/>
            <person name="Tischler D."/>
            <person name="Schloemann M."/>
            <person name="Levican G.J."/>
        </authorList>
    </citation>
    <scope>NUCLEOTIDE SEQUENCE [LARGE SCALE GENOMIC DNA]</scope>
    <source>
        <strain evidence="5 6">S43</strain>
    </source>
</reference>
<dbReference type="PROSITE" id="PS00070">
    <property type="entry name" value="ALDEHYDE_DEHYDR_CYS"/>
    <property type="match status" value="1"/>
</dbReference>
<evidence type="ECO:0000256" key="1">
    <source>
        <dbReference type="ARBA" id="ARBA00023002"/>
    </source>
</evidence>
<dbReference type="InterPro" id="IPR016162">
    <property type="entry name" value="Ald_DH_N"/>
</dbReference>
<name>A0A0C3A3F1_RHOER</name>
<dbReference type="Gene3D" id="3.40.309.10">
    <property type="entry name" value="Aldehyde Dehydrogenase, Chain A, domain 2"/>
    <property type="match status" value="1"/>
</dbReference>
<dbReference type="SUPFAM" id="SSF53720">
    <property type="entry name" value="ALDH-like"/>
    <property type="match status" value="1"/>
</dbReference>
<dbReference type="InterPro" id="IPR016163">
    <property type="entry name" value="Ald_DH_C"/>
</dbReference>
<feature type="domain" description="Aldehyde dehydrogenase" evidence="4">
    <location>
        <begin position="13"/>
        <end position="471"/>
    </location>
</feature>
<evidence type="ECO:0000313" key="6">
    <source>
        <dbReference type="Proteomes" id="UP000325576"/>
    </source>
</evidence>
<evidence type="ECO:0000256" key="2">
    <source>
        <dbReference type="PROSITE-ProRule" id="PRU10007"/>
    </source>
</evidence>
<dbReference type="AlphaFoldDB" id="A0A0C3A3F1"/>
<comment type="caution">
    <text evidence="5">The sequence shown here is derived from an EMBL/GenBank/DDBJ whole genome shotgun (WGS) entry which is preliminary data.</text>
</comment>
<dbReference type="InterPro" id="IPR015590">
    <property type="entry name" value="Aldehyde_DH_dom"/>
</dbReference>
<dbReference type="PANTHER" id="PTHR43353">
    <property type="entry name" value="SUCCINATE-SEMIALDEHYDE DEHYDROGENASE, MITOCHONDRIAL"/>
    <property type="match status" value="1"/>
</dbReference>
<dbReference type="Proteomes" id="UP000325576">
    <property type="component" value="Unassembled WGS sequence"/>
</dbReference>
<sequence length="478" mass="49878">MSVVVHSLIGGAWVTGSEGTLTDTNPARPDEVVATGGRAGASEMATGVRVARIAANDWARLPMSERGAYLTRAAEIIETNADAWGEELTREEGKTLAEGIGEVRRAAQILRYHGNAADRESGTVYSSPRSGEQILVTRKPLGVVGVVTPFNFPIAIPAWKIAPALVYGNTVVWKPAAAVPLLAFRLAQALTEAGLPDGVLNMILADSAAGEALVDHPDLDAVTFTGSTGVGRRIAGSAAARGVPAQAEMGGKNAAIVLADADLELAVEQVMLGAFRSTGQKCTATSRLVLHESIAEEFLARLTVEVEELRVGDPLHPDVTTGPVVSAYAQQTIIEGIDRAVGGGARVVASAEAPESGHYVRPTVLELSASTELWFEELFGPVLAVQRAATTADAFRLANEGEFGLSAALFTQDLTSALAGIDDLDVGILHVNSESAGADPHVPFGGAKKSGYGPKEQGDAAREFFTHTTTVYLRGGRA</sequence>
<dbReference type="EMBL" id="MRBO01000432">
    <property type="protein sequence ID" value="KAB2584506.1"/>
    <property type="molecule type" value="Genomic_DNA"/>
</dbReference>
<evidence type="ECO:0000256" key="3">
    <source>
        <dbReference type="RuleBase" id="RU003345"/>
    </source>
</evidence>
<feature type="active site" evidence="2">
    <location>
        <position position="248"/>
    </location>
</feature>
<dbReference type="InterPro" id="IPR016161">
    <property type="entry name" value="Ald_DH/histidinol_DH"/>
</dbReference>
<protein>
    <submittedName>
        <fullName evidence="5">Aldehyde dehydrogenase</fullName>
    </submittedName>
</protein>
<dbReference type="PANTHER" id="PTHR43353:SF5">
    <property type="entry name" value="SUCCINATE-SEMIALDEHYDE DEHYDROGENASE, MITOCHONDRIAL"/>
    <property type="match status" value="1"/>
</dbReference>
<evidence type="ECO:0000259" key="4">
    <source>
        <dbReference type="Pfam" id="PF00171"/>
    </source>
</evidence>
<gene>
    <name evidence="5" type="ORF">BS297_15175</name>
</gene>
<dbReference type="PROSITE" id="PS00687">
    <property type="entry name" value="ALDEHYDE_DEHYDR_GLU"/>
    <property type="match status" value="1"/>
</dbReference>
<keyword evidence="1 3" id="KW-0560">Oxidoreductase</keyword>
<dbReference type="Gene3D" id="3.40.605.10">
    <property type="entry name" value="Aldehyde Dehydrogenase, Chain A, domain 1"/>
    <property type="match status" value="1"/>
</dbReference>
<comment type="similarity">
    <text evidence="3">Belongs to the aldehyde dehydrogenase family.</text>
</comment>
<dbReference type="InterPro" id="IPR050740">
    <property type="entry name" value="Aldehyde_DH_Superfamily"/>
</dbReference>
<proteinExistence type="inferred from homology"/>
<dbReference type="GO" id="GO:0016620">
    <property type="term" value="F:oxidoreductase activity, acting on the aldehyde or oxo group of donors, NAD or NADP as acceptor"/>
    <property type="evidence" value="ECO:0007669"/>
    <property type="project" value="InterPro"/>
</dbReference>